<protein>
    <submittedName>
        <fullName evidence="3">Uncharacterized protein</fullName>
    </submittedName>
</protein>
<dbReference type="Proteomes" id="UP000434957">
    <property type="component" value="Unassembled WGS sequence"/>
</dbReference>
<dbReference type="EMBL" id="QXFU01003172">
    <property type="protein sequence ID" value="KAE8977717.1"/>
    <property type="molecule type" value="Genomic_DNA"/>
</dbReference>
<gene>
    <name evidence="2" type="ORF">PR002_g24929</name>
    <name evidence="3" type="ORF">PR003_g21255</name>
</gene>
<accession>A0A6A4DFQ6</accession>
<dbReference type="EMBL" id="QXFT01001976">
    <property type="protein sequence ID" value="KAE9306396.1"/>
    <property type="molecule type" value="Genomic_DNA"/>
</dbReference>
<dbReference type="OrthoDB" id="139737at2759"/>
<sequence length="96" mass="10786">MPKARELATEGDWRAAEKSEVSDTGNRLVPLLAWTGEPRSTLGKDPGCSPELLDARPRTREPQKSCRRVEKWPEERRHADETRSEMSQWAGAAEAA</sequence>
<organism evidence="3 4">
    <name type="scientific">Phytophthora rubi</name>
    <dbReference type="NCBI Taxonomy" id="129364"/>
    <lineage>
        <taxon>Eukaryota</taxon>
        <taxon>Sar</taxon>
        <taxon>Stramenopiles</taxon>
        <taxon>Oomycota</taxon>
        <taxon>Peronosporomycetes</taxon>
        <taxon>Peronosporales</taxon>
        <taxon>Peronosporaceae</taxon>
        <taxon>Phytophthora</taxon>
    </lineage>
</organism>
<evidence type="ECO:0000313" key="5">
    <source>
        <dbReference type="Proteomes" id="UP000435112"/>
    </source>
</evidence>
<evidence type="ECO:0000313" key="2">
    <source>
        <dbReference type="EMBL" id="KAE8977717.1"/>
    </source>
</evidence>
<feature type="compositionally biased region" description="Basic and acidic residues" evidence="1">
    <location>
        <begin position="53"/>
        <end position="84"/>
    </location>
</feature>
<feature type="region of interest" description="Disordered" evidence="1">
    <location>
        <begin position="38"/>
        <end position="96"/>
    </location>
</feature>
<keyword evidence="4" id="KW-1185">Reference proteome</keyword>
<comment type="caution">
    <text evidence="3">The sequence shown here is derived from an EMBL/GenBank/DDBJ whole genome shotgun (WGS) entry which is preliminary data.</text>
</comment>
<feature type="region of interest" description="Disordered" evidence="1">
    <location>
        <begin position="1"/>
        <end position="21"/>
    </location>
</feature>
<proteinExistence type="predicted"/>
<evidence type="ECO:0000256" key="1">
    <source>
        <dbReference type="SAM" id="MobiDB-lite"/>
    </source>
</evidence>
<dbReference type="AlphaFoldDB" id="A0A6A4DFQ6"/>
<reference evidence="3 4" key="1">
    <citation type="submission" date="2018-08" db="EMBL/GenBank/DDBJ databases">
        <title>Genomic investigation of the strawberry pathogen Phytophthora fragariae indicates pathogenicity is determined by transcriptional variation in three key races.</title>
        <authorList>
            <person name="Adams T.M."/>
            <person name="Armitage A.D."/>
            <person name="Sobczyk M.K."/>
            <person name="Bates H.J."/>
            <person name="Dunwell J.M."/>
            <person name="Nellist C.F."/>
            <person name="Harrison R.J."/>
        </authorList>
    </citation>
    <scope>NUCLEOTIDE SEQUENCE [LARGE SCALE GENOMIC DNA]</scope>
    <source>
        <strain evidence="2 5">SCRP324</strain>
        <strain evidence="3 4">SCRP333</strain>
    </source>
</reference>
<evidence type="ECO:0000313" key="3">
    <source>
        <dbReference type="EMBL" id="KAE9306396.1"/>
    </source>
</evidence>
<dbReference type="Proteomes" id="UP000435112">
    <property type="component" value="Unassembled WGS sequence"/>
</dbReference>
<evidence type="ECO:0000313" key="4">
    <source>
        <dbReference type="Proteomes" id="UP000434957"/>
    </source>
</evidence>
<name>A0A6A4DFQ6_9STRA</name>